<keyword evidence="4 7" id="KW-0812">Transmembrane</keyword>
<sequence length="316" mass="34592">MFQYIVRRLLIAVPVLFGVTIFSFFIVNLAPGNPVEMQLNPDATAADIALKKEALGLNDPIYVQYIRWLENLVRGDFGFSYSTHEPVMGLIGERLIPTIMLMGTALLIAYLIAIPIGIISATKQYSWVDYLTTSFSFLGISIPHFFLGLGAIYVFAIIFHLVPTGGMNTLGGPGGFADTFSHLILPALVLGTGIAGNMVRYVRSSLLEILGHDFLRTARAKGLKEFIVVNKHALRNALIPIITIIGIDIPLLIGGAVVTEQIFQWPGLGQLTIQSISSRDYPTLMALNFIAAITVLSSNLITDILYSVADPRIKYH</sequence>
<feature type="transmembrane region" description="Helical" evidence="7">
    <location>
        <begin position="95"/>
        <end position="118"/>
    </location>
</feature>
<feature type="transmembrane region" description="Helical" evidence="7">
    <location>
        <begin position="285"/>
        <end position="306"/>
    </location>
</feature>
<keyword evidence="5 7" id="KW-1133">Transmembrane helix</keyword>
<feature type="domain" description="ABC transmembrane type-1" evidence="8">
    <location>
        <begin position="95"/>
        <end position="302"/>
    </location>
</feature>
<dbReference type="RefSeq" id="WP_211318555.1">
    <property type="nucleotide sequence ID" value="NZ_QQAY01000008.1"/>
</dbReference>
<evidence type="ECO:0000256" key="4">
    <source>
        <dbReference type="ARBA" id="ARBA00022692"/>
    </source>
</evidence>
<dbReference type="PANTHER" id="PTHR43163:SF6">
    <property type="entry name" value="DIPEPTIDE TRANSPORT SYSTEM PERMEASE PROTEIN DPPB-RELATED"/>
    <property type="match status" value="1"/>
</dbReference>
<keyword evidence="3" id="KW-1003">Cell membrane</keyword>
<dbReference type="PROSITE" id="PS50928">
    <property type="entry name" value="ABC_TM1"/>
    <property type="match status" value="1"/>
</dbReference>
<dbReference type="AlphaFoldDB" id="A0A370GC58"/>
<gene>
    <name evidence="9" type="ORF">DFR59_10818</name>
</gene>
<dbReference type="Proteomes" id="UP000255326">
    <property type="component" value="Unassembled WGS sequence"/>
</dbReference>
<evidence type="ECO:0000256" key="3">
    <source>
        <dbReference type="ARBA" id="ARBA00022475"/>
    </source>
</evidence>
<evidence type="ECO:0000256" key="6">
    <source>
        <dbReference type="ARBA" id="ARBA00023136"/>
    </source>
</evidence>
<comment type="subcellular location">
    <subcellularLocation>
        <location evidence="1 7">Cell membrane</location>
        <topology evidence="1 7">Multi-pass membrane protein</topology>
    </subcellularLocation>
</comment>
<evidence type="ECO:0000256" key="5">
    <source>
        <dbReference type="ARBA" id="ARBA00022989"/>
    </source>
</evidence>
<comment type="caution">
    <text evidence="9">The sequence shown here is derived from an EMBL/GenBank/DDBJ whole genome shotgun (WGS) entry which is preliminary data.</text>
</comment>
<dbReference type="Gene3D" id="1.10.3720.10">
    <property type="entry name" value="MetI-like"/>
    <property type="match status" value="1"/>
</dbReference>
<keyword evidence="6 7" id="KW-0472">Membrane</keyword>
<dbReference type="InterPro" id="IPR035906">
    <property type="entry name" value="MetI-like_sf"/>
</dbReference>
<dbReference type="GO" id="GO:0055085">
    <property type="term" value="P:transmembrane transport"/>
    <property type="evidence" value="ECO:0007669"/>
    <property type="project" value="InterPro"/>
</dbReference>
<evidence type="ECO:0000256" key="1">
    <source>
        <dbReference type="ARBA" id="ARBA00004651"/>
    </source>
</evidence>
<reference evidence="9 10" key="1">
    <citation type="submission" date="2018-07" db="EMBL/GenBank/DDBJ databases">
        <title>Genomic Encyclopedia of Type Strains, Phase IV (KMG-IV): sequencing the most valuable type-strain genomes for metagenomic binning, comparative biology and taxonomic classification.</title>
        <authorList>
            <person name="Goeker M."/>
        </authorList>
    </citation>
    <scope>NUCLEOTIDE SEQUENCE [LARGE SCALE GENOMIC DNA]</scope>
    <source>
        <strain evidence="9 10">DSM 25281</strain>
    </source>
</reference>
<evidence type="ECO:0000256" key="7">
    <source>
        <dbReference type="RuleBase" id="RU363032"/>
    </source>
</evidence>
<proteinExistence type="inferred from homology"/>
<dbReference type="SUPFAM" id="SSF161098">
    <property type="entry name" value="MetI-like"/>
    <property type="match status" value="1"/>
</dbReference>
<feature type="transmembrane region" description="Helical" evidence="7">
    <location>
        <begin position="179"/>
        <end position="199"/>
    </location>
</feature>
<dbReference type="PANTHER" id="PTHR43163">
    <property type="entry name" value="DIPEPTIDE TRANSPORT SYSTEM PERMEASE PROTEIN DPPB-RELATED"/>
    <property type="match status" value="1"/>
</dbReference>
<keyword evidence="2 7" id="KW-0813">Transport</keyword>
<evidence type="ECO:0000313" key="9">
    <source>
        <dbReference type="EMBL" id="RDI41368.1"/>
    </source>
</evidence>
<feature type="transmembrane region" description="Helical" evidence="7">
    <location>
        <begin position="130"/>
        <end position="159"/>
    </location>
</feature>
<protein>
    <submittedName>
        <fullName evidence="9">Peptide/nickel transport system permease protein</fullName>
    </submittedName>
</protein>
<dbReference type="EMBL" id="QQAY01000008">
    <property type="protein sequence ID" value="RDI41368.1"/>
    <property type="molecule type" value="Genomic_DNA"/>
</dbReference>
<dbReference type="Pfam" id="PF19300">
    <property type="entry name" value="BPD_transp_1_N"/>
    <property type="match status" value="1"/>
</dbReference>
<dbReference type="InterPro" id="IPR045621">
    <property type="entry name" value="BPD_transp_1_N"/>
</dbReference>
<evidence type="ECO:0000256" key="2">
    <source>
        <dbReference type="ARBA" id="ARBA00022448"/>
    </source>
</evidence>
<comment type="similarity">
    <text evidence="7">Belongs to the binding-protein-dependent transport system permease family.</text>
</comment>
<keyword evidence="10" id="KW-1185">Reference proteome</keyword>
<name>A0A370GC58_9BACI</name>
<dbReference type="GO" id="GO:0005886">
    <property type="term" value="C:plasma membrane"/>
    <property type="evidence" value="ECO:0007669"/>
    <property type="project" value="UniProtKB-SubCell"/>
</dbReference>
<dbReference type="InterPro" id="IPR000515">
    <property type="entry name" value="MetI-like"/>
</dbReference>
<evidence type="ECO:0000313" key="10">
    <source>
        <dbReference type="Proteomes" id="UP000255326"/>
    </source>
</evidence>
<accession>A0A370GC58</accession>
<dbReference type="Pfam" id="PF00528">
    <property type="entry name" value="BPD_transp_1"/>
    <property type="match status" value="1"/>
</dbReference>
<feature type="transmembrane region" description="Helical" evidence="7">
    <location>
        <begin position="9"/>
        <end position="30"/>
    </location>
</feature>
<feature type="transmembrane region" description="Helical" evidence="7">
    <location>
        <begin position="237"/>
        <end position="258"/>
    </location>
</feature>
<evidence type="ECO:0000259" key="8">
    <source>
        <dbReference type="PROSITE" id="PS50928"/>
    </source>
</evidence>
<organism evidence="9 10">
    <name type="scientific">Falsibacillus pallidus</name>
    <dbReference type="NCBI Taxonomy" id="493781"/>
    <lineage>
        <taxon>Bacteria</taxon>
        <taxon>Bacillati</taxon>
        <taxon>Bacillota</taxon>
        <taxon>Bacilli</taxon>
        <taxon>Bacillales</taxon>
        <taxon>Bacillaceae</taxon>
        <taxon>Falsibacillus</taxon>
    </lineage>
</organism>
<dbReference type="CDD" id="cd06261">
    <property type="entry name" value="TM_PBP2"/>
    <property type="match status" value="1"/>
</dbReference>